<keyword evidence="6 9" id="KW-0067">ATP-binding</keyword>
<gene>
    <name evidence="9 13" type="primary">dnaK</name>
    <name evidence="13" type="ORF">FDQ92_05005</name>
</gene>
<evidence type="ECO:0000256" key="6">
    <source>
        <dbReference type="ARBA" id="ARBA00022840"/>
    </source>
</evidence>
<feature type="coiled-coil region" evidence="11">
    <location>
        <begin position="247"/>
        <end position="274"/>
    </location>
</feature>
<dbReference type="GO" id="GO:0005737">
    <property type="term" value="C:cytoplasm"/>
    <property type="evidence" value="ECO:0007669"/>
    <property type="project" value="UniProtKB-ARBA"/>
</dbReference>
<dbReference type="SUPFAM" id="SSF53067">
    <property type="entry name" value="Actin-like ATPase domain"/>
    <property type="match status" value="2"/>
</dbReference>
<dbReference type="Gene3D" id="3.30.420.40">
    <property type="match status" value="2"/>
</dbReference>
<dbReference type="InterPro" id="IPR012725">
    <property type="entry name" value="Chaperone_DnaK"/>
</dbReference>
<dbReference type="InterPro" id="IPR029048">
    <property type="entry name" value="HSP70_C_sf"/>
</dbReference>
<dbReference type="Gene3D" id="3.90.640.10">
    <property type="entry name" value="Actin, Chain A, domain 4"/>
    <property type="match status" value="1"/>
</dbReference>
<dbReference type="PROSITE" id="PS01036">
    <property type="entry name" value="HSP70_3"/>
    <property type="match status" value="1"/>
</dbReference>
<evidence type="ECO:0000256" key="2">
    <source>
        <dbReference type="ARBA" id="ARBA00007381"/>
    </source>
</evidence>
<dbReference type="InterPro" id="IPR018181">
    <property type="entry name" value="Heat_shock_70_CS"/>
</dbReference>
<evidence type="ECO:0000256" key="11">
    <source>
        <dbReference type="SAM" id="Coils"/>
    </source>
</evidence>
<sequence length="636" mass="69608">MGKVIGIDLGTTNSVVAIMEGKEPKVLTNSEGGRTTPSVVAFTESGERLVGQVAKRQAITNPENTVFAVKRLIGRKFKSPEVQHDTKILPYKIVEGPNGDAYIHIRGRDYSPTEISAFILTKMKQTAEDYLGEKVTDAVITVPAYFNDSQRQATKDAGKIAGLNVLRIINEPTAASLAYGLDKKKDEKIAVFDLGGGTYDISILEIGDGVFEVKATNGDTHLGGEDFDQRIIDWLADEFRKDQGIDLRKDKMALQRLKEAAEKAKMELSTATETDINLPFITADASGPKHLNTKLTRAKMEALVEDILDRLVPPMEMALKDAGLTRRDIDEVILVGGMTRMPRVQKKVQDFFGKEPHKGVNPDEVVAIGAAIQGAVLTGDVKDVLLLDVTPLSLGIETLGGVMTKLIERNTTIPTRKSQIFSTASDNQTAVSIHVLQGEREMAADNKTLGRFDLVGIPPAPRGVPQIEVTFDIDANGIVHVSAKDLATQKEQSIRITASSGLSDQEIQKLVKEAELHAEEDKKRRELVDARNQADSLIYSTEKSLRDLGDKVDAETRRKIEEQIEVLKKAMEGTDKDAITRQMEQLTQVSHKLAEEVYKRTAEQQAASAGGEAAGGTSEKKPDEDVVDADFEEVKK</sequence>
<feature type="compositionally biased region" description="Acidic residues" evidence="12">
    <location>
        <begin position="625"/>
        <end position="636"/>
    </location>
</feature>
<reference evidence="13 14" key="2">
    <citation type="submission" date="2019-05" db="EMBL/GenBank/DDBJ databases">
        <authorList>
            <person name="Suflita J.M."/>
            <person name="Marks C.R."/>
        </authorList>
    </citation>
    <scope>NUCLEOTIDE SEQUENCE [LARGE SCALE GENOMIC DNA]</scope>
    <source>
        <strain evidence="13 14">ALDC</strain>
    </source>
</reference>
<dbReference type="InterPro" id="IPR043129">
    <property type="entry name" value="ATPase_NBD"/>
</dbReference>
<evidence type="ECO:0000256" key="12">
    <source>
        <dbReference type="SAM" id="MobiDB-lite"/>
    </source>
</evidence>
<dbReference type="PRINTS" id="PR00301">
    <property type="entry name" value="HEATSHOCK70"/>
</dbReference>
<dbReference type="NCBIfam" id="NF003520">
    <property type="entry name" value="PRK05183.1"/>
    <property type="match status" value="1"/>
</dbReference>
<dbReference type="CDD" id="cd10234">
    <property type="entry name" value="ASKHA_NBD_HSP70_DnaK-like"/>
    <property type="match status" value="1"/>
</dbReference>
<evidence type="ECO:0000313" key="14">
    <source>
        <dbReference type="Proteomes" id="UP000298602"/>
    </source>
</evidence>
<evidence type="ECO:0000256" key="3">
    <source>
        <dbReference type="ARBA" id="ARBA00014415"/>
    </source>
</evidence>
<dbReference type="OrthoDB" id="9766019at2"/>
<dbReference type="FunFam" id="1.20.1270.10:FF:000001">
    <property type="entry name" value="Molecular chaperone DnaK"/>
    <property type="match status" value="1"/>
</dbReference>
<dbReference type="PROSITE" id="PS00297">
    <property type="entry name" value="HSP70_1"/>
    <property type="match status" value="1"/>
</dbReference>
<evidence type="ECO:0000256" key="10">
    <source>
        <dbReference type="RuleBase" id="RU003322"/>
    </source>
</evidence>
<dbReference type="RefSeq" id="WP_137423557.1">
    <property type="nucleotide sequence ID" value="NZ_CP040098.1"/>
</dbReference>
<feature type="modified residue" description="Phosphothreonine; by autocatalysis" evidence="9">
    <location>
        <position position="198"/>
    </location>
</feature>
<organism evidence="13 14">
    <name type="scientific">Desulfoglaeba alkanexedens ALDC</name>
    <dbReference type="NCBI Taxonomy" id="980445"/>
    <lineage>
        <taxon>Bacteria</taxon>
        <taxon>Pseudomonadati</taxon>
        <taxon>Thermodesulfobacteriota</taxon>
        <taxon>Syntrophobacteria</taxon>
        <taxon>Syntrophobacterales</taxon>
        <taxon>Syntrophobacteraceae</taxon>
        <taxon>Desulfoglaeba</taxon>
    </lineage>
</organism>
<comment type="function">
    <text evidence="1 9">Acts as a chaperone.</text>
</comment>
<dbReference type="GO" id="GO:0005524">
    <property type="term" value="F:ATP binding"/>
    <property type="evidence" value="ECO:0007669"/>
    <property type="project" value="UniProtKB-UniRule"/>
</dbReference>
<protein>
    <recommendedName>
        <fullName evidence="3 9">Chaperone protein DnaK</fullName>
    </recommendedName>
    <alternativeName>
        <fullName evidence="9">HSP70</fullName>
    </alternativeName>
    <alternativeName>
        <fullName evidence="9">Heat shock 70 kDa protein</fullName>
    </alternativeName>
    <alternativeName>
        <fullName evidence="9">Heat shock protein 70</fullName>
    </alternativeName>
</protein>
<keyword evidence="7 9" id="KW-0346">Stress response</keyword>
<dbReference type="Gene3D" id="1.20.1270.10">
    <property type="match status" value="1"/>
</dbReference>
<dbReference type="KEGG" id="dax:FDQ92_05005"/>
<dbReference type="HAMAP" id="MF_00332">
    <property type="entry name" value="DnaK"/>
    <property type="match status" value="1"/>
</dbReference>
<reference evidence="13 14" key="1">
    <citation type="submission" date="2019-05" db="EMBL/GenBank/DDBJ databases">
        <title>The Complete Genome Sequence of the n-alkane-degrading Desulfoglaeba alkanexedens ALDC reveals multiple alkylsuccinate synthase gene clusters.</title>
        <authorList>
            <person name="Callaghan A.V."/>
            <person name="Davidova I.A."/>
            <person name="Duncan K.E."/>
            <person name="Morris B."/>
            <person name="McInerney M.J."/>
        </authorList>
    </citation>
    <scope>NUCLEOTIDE SEQUENCE [LARGE SCALE GENOMIC DNA]</scope>
    <source>
        <strain evidence="13 14">ALDC</strain>
    </source>
</reference>
<keyword evidence="11" id="KW-0175">Coiled coil</keyword>
<dbReference type="FunFam" id="2.60.34.10:FF:000014">
    <property type="entry name" value="Chaperone protein DnaK HSP70"/>
    <property type="match status" value="1"/>
</dbReference>
<dbReference type="GO" id="GO:0140662">
    <property type="term" value="F:ATP-dependent protein folding chaperone"/>
    <property type="evidence" value="ECO:0007669"/>
    <property type="project" value="InterPro"/>
</dbReference>
<dbReference type="Proteomes" id="UP000298602">
    <property type="component" value="Chromosome"/>
</dbReference>
<dbReference type="PROSITE" id="PS00329">
    <property type="entry name" value="HSP70_2"/>
    <property type="match status" value="1"/>
</dbReference>
<dbReference type="FunFam" id="3.90.640.10:FF:000003">
    <property type="entry name" value="Molecular chaperone DnaK"/>
    <property type="match status" value="1"/>
</dbReference>
<dbReference type="FunFam" id="3.30.420.40:FF:000004">
    <property type="entry name" value="Molecular chaperone DnaK"/>
    <property type="match status" value="1"/>
</dbReference>
<dbReference type="Pfam" id="PF00012">
    <property type="entry name" value="HSP70"/>
    <property type="match status" value="1"/>
</dbReference>
<evidence type="ECO:0000256" key="1">
    <source>
        <dbReference type="ARBA" id="ARBA00002290"/>
    </source>
</evidence>
<evidence type="ECO:0000256" key="9">
    <source>
        <dbReference type="HAMAP-Rule" id="MF_00332"/>
    </source>
</evidence>
<evidence type="ECO:0000256" key="4">
    <source>
        <dbReference type="ARBA" id="ARBA00022553"/>
    </source>
</evidence>
<dbReference type="InterPro" id="IPR013126">
    <property type="entry name" value="Hsp_70_fam"/>
</dbReference>
<dbReference type="GO" id="GO:0051082">
    <property type="term" value="F:unfolded protein binding"/>
    <property type="evidence" value="ECO:0007669"/>
    <property type="project" value="InterPro"/>
</dbReference>
<name>A0A4P8L184_9BACT</name>
<dbReference type="Gene3D" id="2.60.34.10">
    <property type="entry name" value="Substrate Binding Domain Of DNAk, Chain A, domain 1"/>
    <property type="match status" value="1"/>
</dbReference>
<feature type="compositionally biased region" description="Low complexity" evidence="12">
    <location>
        <begin position="603"/>
        <end position="617"/>
    </location>
</feature>
<dbReference type="InterPro" id="IPR029047">
    <property type="entry name" value="HSP70_peptide-bd_sf"/>
</dbReference>
<dbReference type="AlphaFoldDB" id="A0A4P8L184"/>
<keyword evidence="8 9" id="KW-0143">Chaperone</keyword>
<dbReference type="SUPFAM" id="SSF100920">
    <property type="entry name" value="Heat shock protein 70kD (HSP70), peptide-binding domain"/>
    <property type="match status" value="1"/>
</dbReference>
<dbReference type="NCBIfam" id="TIGR02350">
    <property type="entry name" value="prok_dnaK"/>
    <property type="match status" value="1"/>
</dbReference>
<evidence type="ECO:0000256" key="5">
    <source>
        <dbReference type="ARBA" id="ARBA00022741"/>
    </source>
</evidence>
<evidence type="ECO:0000313" key="13">
    <source>
        <dbReference type="EMBL" id="QCQ21588.1"/>
    </source>
</evidence>
<evidence type="ECO:0000256" key="7">
    <source>
        <dbReference type="ARBA" id="ARBA00023016"/>
    </source>
</evidence>
<proteinExistence type="evidence at transcript level"/>
<dbReference type="NCBIfam" id="NF001413">
    <property type="entry name" value="PRK00290.1"/>
    <property type="match status" value="1"/>
</dbReference>
<dbReference type="EMBL" id="CP040098">
    <property type="protein sequence ID" value="QCQ21588.1"/>
    <property type="molecule type" value="Genomic_DNA"/>
</dbReference>
<feature type="region of interest" description="Disordered" evidence="12">
    <location>
        <begin position="600"/>
        <end position="636"/>
    </location>
</feature>
<comment type="induction">
    <text evidence="9">By stress conditions e.g. heat shock.</text>
</comment>
<dbReference type="PANTHER" id="PTHR19375">
    <property type="entry name" value="HEAT SHOCK PROTEIN 70KDA"/>
    <property type="match status" value="1"/>
</dbReference>
<feature type="coiled-coil region" evidence="11">
    <location>
        <begin position="557"/>
        <end position="596"/>
    </location>
</feature>
<comment type="similarity">
    <text evidence="2 9 10">Belongs to the heat shock protein 70 family.</text>
</comment>
<accession>A0A4P8L184</accession>
<dbReference type="FunFam" id="3.30.420.40:FF:000020">
    <property type="entry name" value="Chaperone protein HscA homolog"/>
    <property type="match status" value="1"/>
</dbReference>
<evidence type="ECO:0000256" key="8">
    <source>
        <dbReference type="ARBA" id="ARBA00023186"/>
    </source>
</evidence>
<keyword evidence="4 9" id="KW-0597">Phosphoprotein</keyword>
<keyword evidence="5 9" id="KW-0547">Nucleotide-binding</keyword>
<dbReference type="SUPFAM" id="SSF100934">
    <property type="entry name" value="Heat shock protein 70kD (HSP70), C-terminal subdomain"/>
    <property type="match status" value="1"/>
</dbReference>
<keyword evidence="14" id="KW-1185">Reference proteome</keyword>